<keyword evidence="1" id="KW-1133">Transmembrane helix</keyword>
<name>A0A0M9G036_LEPPY</name>
<evidence type="ECO:0000256" key="1">
    <source>
        <dbReference type="SAM" id="Phobius"/>
    </source>
</evidence>
<dbReference type="VEuPathDB" id="TriTrypDB:LpyrH10_10_0980"/>
<keyword evidence="1" id="KW-0472">Membrane</keyword>
<evidence type="ECO:0000313" key="2">
    <source>
        <dbReference type="EMBL" id="KPA79503.1"/>
    </source>
</evidence>
<organism evidence="2 3">
    <name type="scientific">Leptomonas pyrrhocoris</name>
    <name type="common">Firebug parasite</name>
    <dbReference type="NCBI Taxonomy" id="157538"/>
    <lineage>
        <taxon>Eukaryota</taxon>
        <taxon>Discoba</taxon>
        <taxon>Euglenozoa</taxon>
        <taxon>Kinetoplastea</taxon>
        <taxon>Metakinetoplastina</taxon>
        <taxon>Trypanosomatida</taxon>
        <taxon>Trypanosomatidae</taxon>
        <taxon>Leishmaniinae</taxon>
        <taxon>Leptomonas</taxon>
    </lineage>
</organism>
<dbReference type="AlphaFoldDB" id="A0A0M9G036"/>
<reference evidence="2 3" key="1">
    <citation type="submission" date="2015-07" db="EMBL/GenBank/DDBJ databases">
        <title>High-quality genome of monoxenous trypanosomatid Leptomonas pyrrhocoris.</title>
        <authorList>
            <person name="Flegontov P."/>
            <person name="Butenko A."/>
            <person name="Firsov S."/>
            <person name="Vlcek C."/>
            <person name="Logacheva M.D."/>
            <person name="Field M."/>
            <person name="Filatov D."/>
            <person name="Flegontova O."/>
            <person name="Gerasimov E."/>
            <person name="Jackson A.P."/>
            <person name="Kelly S."/>
            <person name="Opperdoes F."/>
            <person name="O'Reilly A."/>
            <person name="Votypka J."/>
            <person name="Yurchenko V."/>
            <person name="Lukes J."/>
        </authorList>
    </citation>
    <scope>NUCLEOTIDE SEQUENCE [LARGE SCALE GENOMIC DNA]</scope>
    <source>
        <strain evidence="2">H10</strain>
    </source>
</reference>
<accession>A0A0M9G036</accession>
<protein>
    <submittedName>
        <fullName evidence="2">Uncharacterized protein</fullName>
    </submittedName>
</protein>
<keyword evidence="1" id="KW-0812">Transmembrane</keyword>
<dbReference type="RefSeq" id="XP_015657942.1">
    <property type="nucleotide sequence ID" value="XM_015803300.1"/>
</dbReference>
<dbReference type="EMBL" id="LGTL01000010">
    <property type="protein sequence ID" value="KPA79503.1"/>
    <property type="molecule type" value="Genomic_DNA"/>
</dbReference>
<feature type="transmembrane region" description="Helical" evidence="1">
    <location>
        <begin position="31"/>
        <end position="49"/>
    </location>
</feature>
<sequence>MLFSFIFLTINLAFFFCFSCICVVRRIAFCSIYLFFIFLLLWRSCGVACQSSRRHSNSLCFPVAEGFFLISFRTCFCLCFYRLKRANMDSCVLFVCLFVCLLSAIVRCVHSSSYGSYLHSELNLLRGKKTSSCVQ</sequence>
<proteinExistence type="predicted"/>
<comment type="caution">
    <text evidence="2">The sequence shown here is derived from an EMBL/GenBank/DDBJ whole genome shotgun (WGS) entry which is preliminary data.</text>
</comment>
<keyword evidence="3" id="KW-1185">Reference proteome</keyword>
<dbReference type="Proteomes" id="UP000037923">
    <property type="component" value="Unassembled WGS sequence"/>
</dbReference>
<feature type="transmembrane region" description="Helical" evidence="1">
    <location>
        <begin position="6"/>
        <end position="24"/>
    </location>
</feature>
<feature type="transmembrane region" description="Helical" evidence="1">
    <location>
        <begin position="88"/>
        <end position="106"/>
    </location>
</feature>
<evidence type="ECO:0000313" key="3">
    <source>
        <dbReference type="Proteomes" id="UP000037923"/>
    </source>
</evidence>
<dbReference type="GeneID" id="26905619"/>
<gene>
    <name evidence="2" type="ORF">ABB37_05329</name>
</gene>
<feature type="transmembrane region" description="Helical" evidence="1">
    <location>
        <begin position="61"/>
        <end position="81"/>
    </location>
</feature>